<feature type="transmembrane region" description="Helical" evidence="7">
    <location>
        <begin position="34"/>
        <end position="55"/>
    </location>
</feature>
<evidence type="ECO:0000256" key="6">
    <source>
        <dbReference type="ARBA" id="ARBA00023136"/>
    </source>
</evidence>
<gene>
    <name evidence="9" type="ORF">F8O04_02320</name>
</gene>
<comment type="caution">
    <text evidence="9">The sequence shown here is derived from an EMBL/GenBank/DDBJ whole genome shotgun (WGS) entry which is preliminary data.</text>
</comment>
<dbReference type="InterPro" id="IPR050366">
    <property type="entry name" value="BP-dependent_transpt_permease"/>
</dbReference>
<dbReference type="PROSITE" id="PS50928">
    <property type="entry name" value="ABC_TM1"/>
    <property type="match status" value="1"/>
</dbReference>
<protein>
    <submittedName>
        <fullName evidence="9">ABC transporter permease</fullName>
    </submittedName>
</protein>
<accession>A0A6H9WQ79</accession>
<evidence type="ECO:0000313" key="9">
    <source>
        <dbReference type="EMBL" id="KAB1649137.1"/>
    </source>
</evidence>
<keyword evidence="6 7" id="KW-0472">Membrane</keyword>
<evidence type="ECO:0000259" key="8">
    <source>
        <dbReference type="PROSITE" id="PS50928"/>
    </source>
</evidence>
<dbReference type="InterPro" id="IPR035906">
    <property type="entry name" value="MetI-like_sf"/>
</dbReference>
<sequence length="291" mass="30809">MTVATTTTLILEPKRRRGNPTLTRYLAAFRSPRGIIAVALILILGGVAFLAPVLFPGGYDEQTRDSLLPPSGQHLFGTDELGRDIFVRSVYSLRTDFTLIFVAVPISLIVGTALGLLGALSRIAGTIVQRILDIILGFPGLVLGICIVLVVGPGWTALVIAIAIAGLPAFGRLARAGMIEQSEREYVTAARTLGVRRGTILLRHILPNAIDPILVQGAVFVVGAIFIEAALSIVGLGIQPPEPSLGALLNVGIRYINQAPNYVLGPTVLLLLLALAFSLLADALNETATRK</sequence>
<feature type="domain" description="ABC transmembrane type-1" evidence="8">
    <location>
        <begin position="93"/>
        <end position="281"/>
    </location>
</feature>
<keyword evidence="3" id="KW-1003">Cell membrane</keyword>
<dbReference type="EMBL" id="WBJY01000001">
    <property type="protein sequence ID" value="KAB1649137.1"/>
    <property type="molecule type" value="Genomic_DNA"/>
</dbReference>
<dbReference type="GO" id="GO:0005886">
    <property type="term" value="C:plasma membrane"/>
    <property type="evidence" value="ECO:0007669"/>
    <property type="project" value="UniProtKB-SubCell"/>
</dbReference>
<reference evidence="9 10" key="1">
    <citation type="submission" date="2019-09" db="EMBL/GenBank/DDBJ databases">
        <title>Phylogeny of genus Pseudoclavibacter and closely related genus.</title>
        <authorList>
            <person name="Li Y."/>
        </authorList>
    </citation>
    <scope>NUCLEOTIDE SEQUENCE [LARGE SCALE GENOMIC DNA]</scope>
    <source>
        <strain evidence="9 10">EGI 60007</strain>
    </source>
</reference>
<keyword evidence="10" id="KW-1185">Reference proteome</keyword>
<name>A0A6H9WQ79_9MICO</name>
<dbReference type="Proteomes" id="UP000431744">
    <property type="component" value="Unassembled WGS sequence"/>
</dbReference>
<dbReference type="SUPFAM" id="SSF161098">
    <property type="entry name" value="MetI-like"/>
    <property type="match status" value="1"/>
</dbReference>
<dbReference type="AlphaFoldDB" id="A0A6H9WQ79"/>
<proteinExistence type="inferred from homology"/>
<feature type="transmembrane region" description="Helical" evidence="7">
    <location>
        <begin position="157"/>
        <end position="174"/>
    </location>
</feature>
<keyword evidence="4 7" id="KW-0812">Transmembrane</keyword>
<dbReference type="OrthoDB" id="9812701at2"/>
<feature type="transmembrane region" description="Helical" evidence="7">
    <location>
        <begin position="131"/>
        <end position="151"/>
    </location>
</feature>
<dbReference type="CDD" id="cd06261">
    <property type="entry name" value="TM_PBP2"/>
    <property type="match status" value="1"/>
</dbReference>
<dbReference type="RefSeq" id="WP_158027729.1">
    <property type="nucleotide sequence ID" value="NZ_BMHG01000001.1"/>
</dbReference>
<organism evidence="9 10">
    <name type="scientific">Pseudoclavibacter endophyticus</name>
    <dbReference type="NCBI Taxonomy" id="1778590"/>
    <lineage>
        <taxon>Bacteria</taxon>
        <taxon>Bacillati</taxon>
        <taxon>Actinomycetota</taxon>
        <taxon>Actinomycetes</taxon>
        <taxon>Micrococcales</taxon>
        <taxon>Microbacteriaceae</taxon>
        <taxon>Pseudoclavibacter</taxon>
    </lineage>
</organism>
<feature type="transmembrane region" description="Helical" evidence="7">
    <location>
        <begin position="259"/>
        <end position="281"/>
    </location>
</feature>
<evidence type="ECO:0000256" key="1">
    <source>
        <dbReference type="ARBA" id="ARBA00004651"/>
    </source>
</evidence>
<dbReference type="PANTHER" id="PTHR43386:SF1">
    <property type="entry name" value="D,D-DIPEPTIDE TRANSPORT SYSTEM PERMEASE PROTEIN DDPC-RELATED"/>
    <property type="match status" value="1"/>
</dbReference>
<comment type="subcellular location">
    <subcellularLocation>
        <location evidence="1 7">Cell membrane</location>
        <topology evidence="1 7">Multi-pass membrane protein</topology>
    </subcellularLocation>
</comment>
<evidence type="ECO:0000313" key="10">
    <source>
        <dbReference type="Proteomes" id="UP000431744"/>
    </source>
</evidence>
<evidence type="ECO:0000256" key="3">
    <source>
        <dbReference type="ARBA" id="ARBA00022475"/>
    </source>
</evidence>
<evidence type="ECO:0000256" key="2">
    <source>
        <dbReference type="ARBA" id="ARBA00022448"/>
    </source>
</evidence>
<evidence type="ECO:0000256" key="4">
    <source>
        <dbReference type="ARBA" id="ARBA00022692"/>
    </source>
</evidence>
<comment type="similarity">
    <text evidence="7">Belongs to the binding-protein-dependent transport system permease family.</text>
</comment>
<keyword evidence="5 7" id="KW-1133">Transmembrane helix</keyword>
<dbReference type="PANTHER" id="PTHR43386">
    <property type="entry name" value="OLIGOPEPTIDE TRANSPORT SYSTEM PERMEASE PROTEIN APPC"/>
    <property type="match status" value="1"/>
</dbReference>
<feature type="transmembrane region" description="Helical" evidence="7">
    <location>
        <begin position="213"/>
        <end position="239"/>
    </location>
</feature>
<feature type="transmembrane region" description="Helical" evidence="7">
    <location>
        <begin position="97"/>
        <end position="119"/>
    </location>
</feature>
<evidence type="ECO:0000256" key="7">
    <source>
        <dbReference type="RuleBase" id="RU363032"/>
    </source>
</evidence>
<dbReference type="GO" id="GO:0055085">
    <property type="term" value="P:transmembrane transport"/>
    <property type="evidence" value="ECO:0007669"/>
    <property type="project" value="InterPro"/>
</dbReference>
<keyword evidence="2 7" id="KW-0813">Transport</keyword>
<dbReference type="InterPro" id="IPR000515">
    <property type="entry name" value="MetI-like"/>
</dbReference>
<dbReference type="Gene3D" id="1.10.3720.10">
    <property type="entry name" value="MetI-like"/>
    <property type="match status" value="1"/>
</dbReference>
<evidence type="ECO:0000256" key="5">
    <source>
        <dbReference type="ARBA" id="ARBA00022989"/>
    </source>
</evidence>
<dbReference type="Pfam" id="PF00528">
    <property type="entry name" value="BPD_transp_1"/>
    <property type="match status" value="1"/>
</dbReference>